<dbReference type="EMBL" id="JACYXC010000001">
    <property type="protein sequence ID" value="MBH5336465.1"/>
    <property type="molecule type" value="Genomic_DNA"/>
</dbReference>
<reference evidence="3 4" key="1">
    <citation type="submission" date="2020-09" db="EMBL/GenBank/DDBJ databases">
        <title>Biosynthesis of the nuclear factor of activated T cells inhibitor NFAT-133 and its congeners in Streptomyces pactum.</title>
        <authorList>
            <person name="Zhou W."/>
            <person name="Posri P."/>
            <person name="Abugrain M.E."/>
            <person name="Weisberg A.J."/>
            <person name="Chang J.H."/>
            <person name="Mahmud T."/>
        </authorList>
    </citation>
    <scope>NUCLEOTIDE SEQUENCE [LARGE SCALE GENOMIC DNA]</scope>
    <source>
        <strain evidence="3 4">ATCC 27456</strain>
    </source>
</reference>
<evidence type="ECO:0000256" key="2">
    <source>
        <dbReference type="SAM" id="SignalP"/>
    </source>
</evidence>
<dbReference type="Pfam" id="PF18966">
    <property type="entry name" value="Lipoprotein_23"/>
    <property type="match status" value="1"/>
</dbReference>
<keyword evidence="4" id="KW-1185">Reference proteome</keyword>
<dbReference type="RefSeq" id="WP_197989872.1">
    <property type="nucleotide sequence ID" value="NZ_JACYXC010000001.1"/>
</dbReference>
<evidence type="ECO:0008006" key="5">
    <source>
        <dbReference type="Google" id="ProtNLM"/>
    </source>
</evidence>
<protein>
    <recommendedName>
        <fullName evidence="5">DUF3558 domain-containing protein</fullName>
    </recommendedName>
</protein>
<gene>
    <name evidence="3" type="ORF">IHE55_17455</name>
</gene>
<feature type="region of interest" description="Disordered" evidence="1">
    <location>
        <begin position="26"/>
        <end position="79"/>
    </location>
</feature>
<dbReference type="Proteomes" id="UP000807371">
    <property type="component" value="Unassembled WGS sequence"/>
</dbReference>
<accession>A0ABS0NMN8</accession>
<comment type="caution">
    <text evidence="3">The sequence shown here is derived from an EMBL/GenBank/DDBJ whole genome shotgun (WGS) entry which is preliminary data.</text>
</comment>
<evidence type="ECO:0000256" key="1">
    <source>
        <dbReference type="SAM" id="MobiDB-lite"/>
    </source>
</evidence>
<sequence length="246" mass="24807">MRGSGRAVVGAAVATLVIGVLAGCSGQSGDDDSGNDNRSAAQNGRQNSGKDGGAESGGKDGGKDAGATGPAASSGKQVGAKGTACTLPVTFDLAKSWKAGAIEETGSDDPEVAELLEELTKQGEVRLTCELDAKPAGHVGFIRVYTGKASAGGGDSRKVLEGFVADAEQPAGQKYSPVKAAGLNATEVTYTTHNKEADVTKEERALALVTPQGAVVVHLGGLDTEEHRAMVPAFELAKKTMAVPTA</sequence>
<feature type="signal peptide" evidence="2">
    <location>
        <begin position="1"/>
        <end position="22"/>
    </location>
</feature>
<dbReference type="PROSITE" id="PS51257">
    <property type="entry name" value="PROKAR_LIPOPROTEIN"/>
    <property type="match status" value="1"/>
</dbReference>
<organism evidence="3 4">
    <name type="scientific">Streptomyces pactum</name>
    <dbReference type="NCBI Taxonomy" id="68249"/>
    <lineage>
        <taxon>Bacteria</taxon>
        <taxon>Bacillati</taxon>
        <taxon>Actinomycetota</taxon>
        <taxon>Actinomycetes</taxon>
        <taxon>Kitasatosporales</taxon>
        <taxon>Streptomycetaceae</taxon>
        <taxon>Streptomyces</taxon>
    </lineage>
</organism>
<name>A0ABS0NMN8_9ACTN</name>
<keyword evidence="2" id="KW-0732">Signal</keyword>
<evidence type="ECO:0000313" key="4">
    <source>
        <dbReference type="Proteomes" id="UP000807371"/>
    </source>
</evidence>
<feature type="chain" id="PRO_5045283212" description="DUF3558 domain-containing protein" evidence="2">
    <location>
        <begin position="23"/>
        <end position="246"/>
    </location>
</feature>
<proteinExistence type="predicted"/>
<dbReference type="InterPro" id="IPR044058">
    <property type="entry name" value="Lipoprotein_23"/>
</dbReference>
<evidence type="ECO:0000313" key="3">
    <source>
        <dbReference type="EMBL" id="MBH5336465.1"/>
    </source>
</evidence>